<comment type="subcellular location">
    <subcellularLocation>
        <location evidence="1">Membrane</location>
        <topology evidence="1">Multi-pass membrane protein</topology>
    </subcellularLocation>
</comment>
<organism evidence="9 10">
    <name type="scientific">Diatrype stigma</name>
    <dbReference type="NCBI Taxonomy" id="117547"/>
    <lineage>
        <taxon>Eukaryota</taxon>
        <taxon>Fungi</taxon>
        <taxon>Dikarya</taxon>
        <taxon>Ascomycota</taxon>
        <taxon>Pezizomycotina</taxon>
        <taxon>Sordariomycetes</taxon>
        <taxon>Xylariomycetidae</taxon>
        <taxon>Xylariales</taxon>
        <taxon>Diatrypaceae</taxon>
        <taxon>Diatrype</taxon>
    </lineage>
</organism>
<evidence type="ECO:0000256" key="6">
    <source>
        <dbReference type="SAM" id="MobiDB-lite"/>
    </source>
</evidence>
<dbReference type="InterPro" id="IPR049326">
    <property type="entry name" value="Rhodopsin_dom_fungi"/>
</dbReference>
<dbReference type="AlphaFoldDB" id="A0AAN9YX82"/>
<feature type="transmembrane region" description="Helical" evidence="7">
    <location>
        <begin position="141"/>
        <end position="161"/>
    </location>
</feature>
<evidence type="ECO:0000313" key="10">
    <source>
        <dbReference type="Proteomes" id="UP001320420"/>
    </source>
</evidence>
<feature type="domain" description="Rhodopsin" evidence="8">
    <location>
        <begin position="2"/>
        <end position="165"/>
    </location>
</feature>
<evidence type="ECO:0000256" key="5">
    <source>
        <dbReference type="ARBA" id="ARBA00038359"/>
    </source>
</evidence>
<gene>
    <name evidence="9" type="ORF">SLS62_000677</name>
</gene>
<evidence type="ECO:0000256" key="1">
    <source>
        <dbReference type="ARBA" id="ARBA00004141"/>
    </source>
</evidence>
<feature type="region of interest" description="Disordered" evidence="6">
    <location>
        <begin position="187"/>
        <end position="211"/>
    </location>
</feature>
<keyword evidence="4 7" id="KW-0472">Membrane</keyword>
<evidence type="ECO:0000256" key="7">
    <source>
        <dbReference type="SAM" id="Phobius"/>
    </source>
</evidence>
<dbReference type="PANTHER" id="PTHR33048:SF47">
    <property type="entry name" value="INTEGRAL MEMBRANE PROTEIN-RELATED"/>
    <property type="match status" value="1"/>
</dbReference>
<comment type="caution">
    <text evidence="9">The sequence shown here is derived from an EMBL/GenBank/DDBJ whole genome shotgun (WGS) entry which is preliminary data.</text>
</comment>
<dbReference type="Proteomes" id="UP001320420">
    <property type="component" value="Unassembled WGS sequence"/>
</dbReference>
<keyword evidence="10" id="KW-1185">Reference proteome</keyword>
<dbReference type="InterPro" id="IPR052337">
    <property type="entry name" value="SAT4-like"/>
</dbReference>
<protein>
    <recommendedName>
        <fullName evidence="8">Rhodopsin domain-containing protein</fullName>
    </recommendedName>
</protein>
<evidence type="ECO:0000313" key="9">
    <source>
        <dbReference type="EMBL" id="KAK7757130.1"/>
    </source>
</evidence>
<dbReference type="GO" id="GO:0016020">
    <property type="term" value="C:membrane"/>
    <property type="evidence" value="ECO:0007669"/>
    <property type="project" value="UniProtKB-SubCell"/>
</dbReference>
<sequence length="288" mass="32657">MCAKTAILLEWIHIFTPGRTRNTFFWTCWGMIATNIVFYLACIIAAQFTCRPVRLNWLGLHGRCRDRRALDTSTTVFNLVLDILILALPQRIIWKLQMNKQRKIGVSIVFSVGILYVFLNSKFRTVSIDYRNDVTYGVSGVLIWSIAEATCVILVFCIPTFPKTFKETAWLTKVKNLLNSWTKTYDQSSGESKLSLGHLRRGPPNDPEGLIPPSETYQRISDDDHIQEFPLTKVQKPATQVACHGRHHSGDCTHSEGGILRTTEFVTGVLPDTEGAHNQVLKQQHPWG</sequence>
<dbReference type="Pfam" id="PF20684">
    <property type="entry name" value="Fung_rhodopsin"/>
    <property type="match status" value="1"/>
</dbReference>
<evidence type="ECO:0000256" key="2">
    <source>
        <dbReference type="ARBA" id="ARBA00022692"/>
    </source>
</evidence>
<evidence type="ECO:0000256" key="4">
    <source>
        <dbReference type="ARBA" id="ARBA00023136"/>
    </source>
</evidence>
<keyword evidence="3 7" id="KW-1133">Transmembrane helix</keyword>
<comment type="similarity">
    <text evidence="5">Belongs to the SAT4 family.</text>
</comment>
<dbReference type="PANTHER" id="PTHR33048">
    <property type="entry name" value="PTH11-LIKE INTEGRAL MEMBRANE PROTEIN (AFU_ORTHOLOGUE AFUA_5G11245)"/>
    <property type="match status" value="1"/>
</dbReference>
<feature type="transmembrane region" description="Helical" evidence="7">
    <location>
        <begin position="24"/>
        <end position="48"/>
    </location>
</feature>
<dbReference type="EMBL" id="JAKJXP020000003">
    <property type="protein sequence ID" value="KAK7757130.1"/>
    <property type="molecule type" value="Genomic_DNA"/>
</dbReference>
<evidence type="ECO:0000259" key="8">
    <source>
        <dbReference type="Pfam" id="PF20684"/>
    </source>
</evidence>
<feature type="transmembrane region" description="Helical" evidence="7">
    <location>
        <begin position="75"/>
        <end position="92"/>
    </location>
</feature>
<proteinExistence type="inferred from homology"/>
<accession>A0AAN9YX82</accession>
<reference evidence="9 10" key="1">
    <citation type="submission" date="2024-02" db="EMBL/GenBank/DDBJ databases">
        <title>De novo assembly and annotation of 12 fungi associated with fruit tree decline syndrome in Ontario, Canada.</title>
        <authorList>
            <person name="Sulman M."/>
            <person name="Ellouze W."/>
            <person name="Ilyukhin E."/>
        </authorList>
    </citation>
    <scope>NUCLEOTIDE SEQUENCE [LARGE SCALE GENOMIC DNA]</scope>
    <source>
        <strain evidence="9 10">M11/M66-122</strain>
    </source>
</reference>
<feature type="transmembrane region" description="Helical" evidence="7">
    <location>
        <begin position="104"/>
        <end position="121"/>
    </location>
</feature>
<name>A0AAN9YX82_9PEZI</name>
<evidence type="ECO:0000256" key="3">
    <source>
        <dbReference type="ARBA" id="ARBA00022989"/>
    </source>
</evidence>
<keyword evidence="2 7" id="KW-0812">Transmembrane</keyword>